<sequence>MDQQTRIARIRSVVDSVPWKKFPDPLGAAVDLSEPLLRIALDRRLPQEERYYCSGLVNHICLQGTMSELTLPTVRTVNRLLAMDLAVKPDLLYELLEVLTSSRTELEMTDPETGERVTMWQAVFRELYEHKDLYLRDLQQTTPLASPALLDLLWFLAPKYPDIIDQSTARAGALDGAERKALEAKIEAMREAVDEDQTDHDSRYDLEP</sequence>
<dbReference type="AlphaFoldDB" id="A0A6L5GET0"/>
<evidence type="ECO:0000313" key="2">
    <source>
        <dbReference type="EMBL" id="MQM27923.1"/>
    </source>
</evidence>
<accession>A0A6L5GET0</accession>
<name>A0A6L5GET0_9ACTN</name>
<evidence type="ECO:0000256" key="1">
    <source>
        <dbReference type="SAM" id="MobiDB-lite"/>
    </source>
</evidence>
<organism evidence="2 3">
    <name type="scientific">Glycomyces albidus</name>
    <dbReference type="NCBI Taxonomy" id="2656774"/>
    <lineage>
        <taxon>Bacteria</taxon>
        <taxon>Bacillati</taxon>
        <taxon>Actinomycetota</taxon>
        <taxon>Actinomycetes</taxon>
        <taxon>Glycomycetales</taxon>
        <taxon>Glycomycetaceae</taxon>
        <taxon>Glycomyces</taxon>
    </lineage>
</organism>
<reference evidence="2 3" key="1">
    <citation type="submission" date="2019-10" db="EMBL/GenBank/DDBJ databases">
        <title>Glycomyces albidus sp. nov., a novel actinomycete isolated from rhizosphere soil of wheat (Triticum aestivum L.).</title>
        <authorList>
            <person name="Qian L."/>
        </authorList>
    </citation>
    <scope>NUCLEOTIDE SEQUENCE [LARGE SCALE GENOMIC DNA]</scope>
    <source>
        <strain evidence="2 3">NEAU-7082</strain>
    </source>
</reference>
<proteinExistence type="predicted"/>
<dbReference type="EMBL" id="WIAO01000031">
    <property type="protein sequence ID" value="MQM27923.1"/>
    <property type="molecule type" value="Genomic_DNA"/>
</dbReference>
<dbReference type="Proteomes" id="UP000477750">
    <property type="component" value="Unassembled WGS sequence"/>
</dbReference>
<gene>
    <name evidence="2" type="ORF">GFD30_20480</name>
</gene>
<evidence type="ECO:0000313" key="3">
    <source>
        <dbReference type="Proteomes" id="UP000477750"/>
    </source>
</evidence>
<feature type="compositionally biased region" description="Basic and acidic residues" evidence="1">
    <location>
        <begin position="199"/>
        <end position="208"/>
    </location>
</feature>
<protein>
    <submittedName>
        <fullName evidence="2">Uncharacterized protein</fullName>
    </submittedName>
</protein>
<feature type="region of interest" description="Disordered" evidence="1">
    <location>
        <begin position="188"/>
        <end position="208"/>
    </location>
</feature>
<comment type="caution">
    <text evidence="2">The sequence shown here is derived from an EMBL/GenBank/DDBJ whole genome shotgun (WGS) entry which is preliminary data.</text>
</comment>
<dbReference type="RefSeq" id="WP_153027044.1">
    <property type="nucleotide sequence ID" value="NZ_WIAO01000031.1"/>
</dbReference>
<keyword evidence="3" id="KW-1185">Reference proteome</keyword>